<dbReference type="RefSeq" id="XP_021329590.2">
    <property type="nucleotide sequence ID" value="XM_021473915.3"/>
</dbReference>
<dbReference type="AlphaFoldDB" id="A0A8M9Q8I1"/>
<proteinExistence type="evidence at protein level"/>
<evidence type="ECO:0000313" key="1">
    <source>
        <dbReference type="Proteomes" id="UP000000437"/>
    </source>
</evidence>
<protein>
    <submittedName>
        <fullName evidence="2">Uncharacterized protein si:dkey-27h10.2 isoform X1</fullName>
    </submittedName>
</protein>
<dbReference type="ZFIN" id="ZDB-GENE-090313-296">
    <property type="gene designation" value="si:dkey-27h10.2"/>
</dbReference>
<gene>
    <name evidence="2 3" type="primary">si:dkey-27h10.2</name>
</gene>
<dbReference type="Proteomes" id="UP000000437">
    <property type="component" value="Chromosome 1"/>
</dbReference>
<dbReference type="AGR" id="ZFIN:ZDB-GENE-090313-296"/>
<organism evidence="1 2">
    <name type="scientific">Danio rerio</name>
    <name type="common">Zebrafish</name>
    <name type="synonym">Brachydanio rerio</name>
    <dbReference type="NCBI Taxonomy" id="7955"/>
    <lineage>
        <taxon>Eukaryota</taxon>
        <taxon>Metazoa</taxon>
        <taxon>Chordata</taxon>
        <taxon>Craniata</taxon>
        <taxon>Vertebrata</taxon>
        <taxon>Euteleostomi</taxon>
        <taxon>Actinopterygii</taxon>
        <taxon>Neopterygii</taxon>
        <taxon>Teleostei</taxon>
        <taxon>Ostariophysi</taxon>
        <taxon>Cypriniformes</taxon>
        <taxon>Danionidae</taxon>
        <taxon>Danioninae</taxon>
        <taxon>Danio</taxon>
    </lineage>
</organism>
<sequence>MCYASLHLFLGAILVLAVGNEATTMINGTNSTFIVLKPDNTTTNKTILDNSTVTSSPISTTVLSNTTEANDTLDEGSADSPNTSPTSEEPQTTSTTDNPLNKVPQVSTNATIQTTTRTRTSITTCTTTTTKAPEPKKHGPANIIILVIAVLCITGVVVYCCLQKNSRKYSVDLHPKKEDAQIPLSTVDAEVFDTTSEKDLQTFAPVEPVKDPDIGKEAEKPEEGKEIPDVKQENQQNLSTPEATVIPNDKKDELTVVDLTDAEPAISTKTSMESLDDTLNENNSNNTRIEGIANGYEFIEIFLDGPL</sequence>
<name>A0A8M9Q8I1_DANRE</name>
<accession>A0A8M9Q8I1</accession>
<evidence type="ECO:0000313" key="3">
    <source>
        <dbReference type="ZFIN" id="ZDB-GENE-090313-296"/>
    </source>
</evidence>
<evidence type="ECO:0000313" key="2">
    <source>
        <dbReference type="RefSeq" id="XP_021329590.2"/>
    </source>
</evidence>
<keyword evidence="4" id="KW-1267">Proteomics identification</keyword>
<keyword evidence="1" id="KW-1185">Reference proteome</keyword>
<reference evidence="2" key="1">
    <citation type="submission" date="2025-08" db="UniProtKB">
        <authorList>
            <consortium name="RefSeq"/>
        </authorList>
    </citation>
    <scope>IDENTIFICATION</scope>
    <source>
        <strain evidence="2">Tuebingen</strain>
        <tissue evidence="2">Fibroblasts and whole tissue</tissue>
    </source>
</reference>
<evidence type="ECO:0007829" key="4">
    <source>
        <dbReference type="PeptideAtlas" id="A0A8M9Q8I1"/>
    </source>
</evidence>